<reference evidence="2 3" key="1">
    <citation type="submission" date="2014-09" db="EMBL/GenBank/DDBJ databases">
        <authorList>
            <person name="Urmite Genomes Urmite Genomes"/>
        </authorList>
    </citation>
    <scope>NUCLEOTIDE SEQUENCE [LARGE SCALE GENOMIC DNA]</scope>
    <source>
        <strain evidence="2 3">ES2</strain>
    </source>
</reference>
<dbReference type="RefSeq" id="WP_052650795.1">
    <property type="nucleotide sequence ID" value="NZ_CCXS01000001.1"/>
</dbReference>
<feature type="region of interest" description="Disordered" evidence="1">
    <location>
        <begin position="1"/>
        <end position="69"/>
    </location>
</feature>
<evidence type="ECO:0000313" key="3">
    <source>
        <dbReference type="Proteomes" id="UP000043699"/>
    </source>
</evidence>
<feature type="compositionally biased region" description="Basic and acidic residues" evidence="1">
    <location>
        <begin position="20"/>
        <end position="30"/>
    </location>
</feature>
<dbReference type="Proteomes" id="UP000043699">
    <property type="component" value="Unassembled WGS sequence"/>
</dbReference>
<dbReference type="EMBL" id="CCXS01000001">
    <property type="protein sequence ID" value="CEG22063.1"/>
    <property type="molecule type" value="Genomic_DNA"/>
</dbReference>
<sequence length="69" mass="7776">MAEHGESGIDKFAKKAKQMVRGDKDPDALTDKNFQNAPDEGSEDVPTEDKIIEDHRTGEKTFVKNETKR</sequence>
<dbReference type="OrthoDB" id="2428497at2"/>
<organism evidence="2 3">
    <name type="scientific">Planococcus massiliensis</name>
    <dbReference type="NCBI Taxonomy" id="1499687"/>
    <lineage>
        <taxon>Bacteria</taxon>
        <taxon>Bacillati</taxon>
        <taxon>Bacillota</taxon>
        <taxon>Bacilli</taxon>
        <taxon>Bacillales</taxon>
        <taxon>Caryophanaceae</taxon>
        <taxon>Planococcus</taxon>
    </lineage>
</organism>
<keyword evidence="3" id="KW-1185">Reference proteome</keyword>
<evidence type="ECO:0000256" key="1">
    <source>
        <dbReference type="SAM" id="MobiDB-lite"/>
    </source>
</evidence>
<protein>
    <submittedName>
        <fullName evidence="2">Uncharacterized protein</fullName>
    </submittedName>
</protein>
<gene>
    <name evidence="2" type="ORF">BN1080_00983</name>
</gene>
<name>A0A098EIG0_9BACL</name>
<dbReference type="STRING" id="1499687.BN1080_00983"/>
<proteinExistence type="predicted"/>
<feature type="compositionally biased region" description="Basic and acidic residues" evidence="1">
    <location>
        <begin position="47"/>
        <end position="69"/>
    </location>
</feature>
<dbReference type="AlphaFoldDB" id="A0A098EIG0"/>
<feature type="compositionally biased region" description="Basic and acidic residues" evidence="1">
    <location>
        <begin position="1"/>
        <end position="13"/>
    </location>
</feature>
<accession>A0A098EIG0</accession>
<evidence type="ECO:0000313" key="2">
    <source>
        <dbReference type="EMBL" id="CEG22063.1"/>
    </source>
</evidence>